<dbReference type="EMBL" id="HBGT01030016">
    <property type="protein sequence ID" value="CAD9444676.1"/>
    <property type="molecule type" value="Transcribed_RNA"/>
</dbReference>
<dbReference type="Gene3D" id="1.25.40.20">
    <property type="entry name" value="Ankyrin repeat-containing domain"/>
    <property type="match status" value="1"/>
</dbReference>
<sequence length="107" mass="11358">MILAAGHTPDIATHVSRALEVGADVMMSDSEGWTALHWAAFHGQPRSATALLAVAHPRALLEVRSTDSDTATALELAEKEKSDEVAKIIKAAIEAEDAKEAKVEEAN</sequence>
<accession>A0A7S2D698</accession>
<evidence type="ECO:0000313" key="1">
    <source>
        <dbReference type="EMBL" id="CAD9444676.1"/>
    </source>
</evidence>
<dbReference type="SUPFAM" id="SSF48403">
    <property type="entry name" value="Ankyrin repeat"/>
    <property type="match status" value="1"/>
</dbReference>
<dbReference type="InterPro" id="IPR036770">
    <property type="entry name" value="Ankyrin_rpt-contain_sf"/>
</dbReference>
<dbReference type="AlphaFoldDB" id="A0A7S2D698"/>
<dbReference type="PANTHER" id="PTHR23335:SF1">
    <property type="entry name" value="CALMODULIN-BINDING TRANSCRIPTION ACTIVATOR, ISOFORM F"/>
    <property type="match status" value="1"/>
</dbReference>
<dbReference type="GO" id="GO:0003712">
    <property type="term" value="F:transcription coregulator activity"/>
    <property type="evidence" value="ECO:0007669"/>
    <property type="project" value="TreeGrafter"/>
</dbReference>
<organism evidence="1">
    <name type="scientific">Florenciella parvula</name>
    <dbReference type="NCBI Taxonomy" id="236787"/>
    <lineage>
        <taxon>Eukaryota</taxon>
        <taxon>Sar</taxon>
        <taxon>Stramenopiles</taxon>
        <taxon>Ochrophyta</taxon>
        <taxon>Dictyochophyceae</taxon>
        <taxon>Florenciellales</taxon>
        <taxon>Florenciella</taxon>
    </lineage>
</organism>
<dbReference type="PANTHER" id="PTHR23335">
    <property type="entry name" value="CALMODULIN-BINDING TRANSCRIPTION ACTIVATOR CAMTA"/>
    <property type="match status" value="1"/>
</dbReference>
<dbReference type="GO" id="GO:0005634">
    <property type="term" value="C:nucleus"/>
    <property type="evidence" value="ECO:0007669"/>
    <property type="project" value="TreeGrafter"/>
</dbReference>
<dbReference type="GO" id="GO:0003690">
    <property type="term" value="F:double-stranded DNA binding"/>
    <property type="evidence" value="ECO:0007669"/>
    <property type="project" value="TreeGrafter"/>
</dbReference>
<dbReference type="InterPro" id="IPR002110">
    <property type="entry name" value="Ankyrin_rpt"/>
</dbReference>
<dbReference type="Pfam" id="PF12796">
    <property type="entry name" value="Ank_2"/>
    <property type="match status" value="1"/>
</dbReference>
<dbReference type="GO" id="GO:0006357">
    <property type="term" value="P:regulation of transcription by RNA polymerase II"/>
    <property type="evidence" value="ECO:0007669"/>
    <property type="project" value="TreeGrafter"/>
</dbReference>
<reference evidence="1" key="1">
    <citation type="submission" date="2021-01" db="EMBL/GenBank/DDBJ databases">
        <authorList>
            <person name="Corre E."/>
            <person name="Pelletier E."/>
            <person name="Niang G."/>
            <person name="Scheremetjew M."/>
            <person name="Finn R."/>
            <person name="Kale V."/>
            <person name="Holt S."/>
            <person name="Cochrane G."/>
            <person name="Meng A."/>
            <person name="Brown T."/>
            <person name="Cohen L."/>
        </authorList>
    </citation>
    <scope>NUCLEOTIDE SEQUENCE</scope>
    <source>
        <strain evidence="1">RCC1693</strain>
    </source>
</reference>
<protein>
    <submittedName>
        <fullName evidence="1">Uncharacterized protein</fullName>
    </submittedName>
</protein>
<name>A0A7S2D698_9STRA</name>
<gene>
    <name evidence="1" type="ORF">FPAR1323_LOCUS15693</name>
</gene>
<proteinExistence type="predicted"/>